<reference evidence="2" key="1">
    <citation type="journal article" date="2015" name="Proc. Natl. Acad. Sci. U.S.A.">
        <title>Genome sequencing of adzuki bean (Vigna angularis) provides insight into high starch and low fat accumulation and domestication.</title>
        <authorList>
            <person name="Yang K."/>
            <person name="Tian Z."/>
            <person name="Chen C."/>
            <person name="Luo L."/>
            <person name="Zhao B."/>
            <person name="Wang Z."/>
            <person name="Yu L."/>
            <person name="Li Y."/>
            <person name="Sun Y."/>
            <person name="Li W."/>
            <person name="Chen Y."/>
            <person name="Li Y."/>
            <person name="Zhang Y."/>
            <person name="Ai D."/>
            <person name="Zhao J."/>
            <person name="Shang C."/>
            <person name="Ma Y."/>
            <person name="Wu B."/>
            <person name="Wang M."/>
            <person name="Gao L."/>
            <person name="Sun D."/>
            <person name="Zhang P."/>
            <person name="Guo F."/>
            <person name="Wang W."/>
            <person name="Li Y."/>
            <person name="Wang J."/>
            <person name="Varshney R.K."/>
            <person name="Wang J."/>
            <person name="Ling H.Q."/>
            <person name="Wan P."/>
        </authorList>
    </citation>
    <scope>NUCLEOTIDE SEQUENCE</scope>
    <source>
        <strain evidence="2">cv. Jingnong 6</strain>
    </source>
</reference>
<dbReference type="EMBL" id="CM003374">
    <property type="protein sequence ID" value="KOM41699.1"/>
    <property type="molecule type" value="Genomic_DNA"/>
</dbReference>
<evidence type="ECO:0000313" key="2">
    <source>
        <dbReference type="Proteomes" id="UP000053144"/>
    </source>
</evidence>
<sequence length="67" mass="7400">MDSGITQLAQARKILARPICPSVKVFVTEGSDSVCWGKSFILEKVKGKGFQATRAQTSRKKTSNCYF</sequence>
<proteinExistence type="predicted"/>
<protein>
    <submittedName>
        <fullName evidence="1">Uncharacterized protein</fullName>
    </submittedName>
</protein>
<accession>A0A0L9UGL6</accession>
<gene>
    <name evidence="1" type="ORF">LR48_Vigan04g189700</name>
</gene>
<dbReference type="AlphaFoldDB" id="A0A0L9UGL6"/>
<organism evidence="1 2">
    <name type="scientific">Phaseolus angularis</name>
    <name type="common">Azuki bean</name>
    <name type="synonym">Vigna angularis</name>
    <dbReference type="NCBI Taxonomy" id="3914"/>
    <lineage>
        <taxon>Eukaryota</taxon>
        <taxon>Viridiplantae</taxon>
        <taxon>Streptophyta</taxon>
        <taxon>Embryophyta</taxon>
        <taxon>Tracheophyta</taxon>
        <taxon>Spermatophyta</taxon>
        <taxon>Magnoliopsida</taxon>
        <taxon>eudicotyledons</taxon>
        <taxon>Gunneridae</taxon>
        <taxon>Pentapetalae</taxon>
        <taxon>rosids</taxon>
        <taxon>fabids</taxon>
        <taxon>Fabales</taxon>
        <taxon>Fabaceae</taxon>
        <taxon>Papilionoideae</taxon>
        <taxon>50 kb inversion clade</taxon>
        <taxon>NPAAA clade</taxon>
        <taxon>indigoferoid/millettioid clade</taxon>
        <taxon>Phaseoleae</taxon>
        <taxon>Vigna</taxon>
    </lineage>
</organism>
<name>A0A0L9UGL6_PHAAN</name>
<dbReference type="Proteomes" id="UP000053144">
    <property type="component" value="Chromosome 4"/>
</dbReference>
<dbReference type="Gramene" id="KOM41699">
    <property type="protein sequence ID" value="KOM41699"/>
    <property type="gene ID" value="LR48_Vigan04g189700"/>
</dbReference>
<evidence type="ECO:0000313" key="1">
    <source>
        <dbReference type="EMBL" id="KOM41699.1"/>
    </source>
</evidence>